<evidence type="ECO:0000256" key="1">
    <source>
        <dbReference type="ARBA" id="ARBA00022491"/>
    </source>
</evidence>
<dbReference type="InterPro" id="IPR001647">
    <property type="entry name" value="HTH_TetR"/>
</dbReference>
<dbReference type="AlphaFoldDB" id="A0A2N9AZ73"/>
<proteinExistence type="predicted"/>
<keyword evidence="1" id="KW-0678">Repressor</keyword>
<evidence type="ECO:0000259" key="7">
    <source>
        <dbReference type="PROSITE" id="PS50977"/>
    </source>
</evidence>
<accession>A0A2N9AZ73</accession>
<organism evidence="8 9">
    <name type="scientific">Methylorubrum extorquens</name>
    <name type="common">Methylobacterium dichloromethanicum</name>
    <name type="synonym">Methylobacterium extorquens</name>
    <dbReference type="NCBI Taxonomy" id="408"/>
    <lineage>
        <taxon>Bacteria</taxon>
        <taxon>Pseudomonadati</taxon>
        <taxon>Pseudomonadota</taxon>
        <taxon>Alphaproteobacteria</taxon>
        <taxon>Hyphomicrobiales</taxon>
        <taxon>Methylobacteriaceae</taxon>
        <taxon>Methylorubrum</taxon>
    </lineage>
</organism>
<feature type="compositionally biased region" description="Basic and acidic residues" evidence="6">
    <location>
        <begin position="257"/>
        <end position="298"/>
    </location>
</feature>
<feature type="DNA-binding region" description="H-T-H motif" evidence="5">
    <location>
        <begin position="39"/>
        <end position="58"/>
    </location>
</feature>
<dbReference type="Pfam" id="PF00440">
    <property type="entry name" value="TetR_N"/>
    <property type="match status" value="1"/>
</dbReference>
<dbReference type="InterPro" id="IPR036271">
    <property type="entry name" value="Tet_transcr_reg_TetR-rel_C_sf"/>
</dbReference>
<dbReference type="Proteomes" id="UP000233769">
    <property type="component" value="Chromosome tk0001"/>
</dbReference>
<feature type="domain" description="HTH tetR-type" evidence="7">
    <location>
        <begin position="16"/>
        <end position="76"/>
    </location>
</feature>
<evidence type="ECO:0000256" key="2">
    <source>
        <dbReference type="ARBA" id="ARBA00023015"/>
    </source>
</evidence>
<dbReference type="Pfam" id="PF13977">
    <property type="entry name" value="TetR_C_6"/>
    <property type="match status" value="1"/>
</dbReference>
<dbReference type="GO" id="GO:0003700">
    <property type="term" value="F:DNA-binding transcription factor activity"/>
    <property type="evidence" value="ECO:0007669"/>
    <property type="project" value="TreeGrafter"/>
</dbReference>
<keyword evidence="2" id="KW-0805">Transcription regulation</keyword>
<evidence type="ECO:0000313" key="8">
    <source>
        <dbReference type="EMBL" id="SOR32624.1"/>
    </source>
</evidence>
<sequence>MSAAAGAVIDARSGQAARREHILDAAESCFVRNGFHRTTMQDLAREASMSPGNIYRYFDSKEAVVLGLAERDRERGAVLVEAMERAGDKRAVLMGVLARFFLEISREAAVLRLDLWVEATRNPAIADLVERGDEEGRVWLTEMFDALKTSPDCDPAALFDAIAPLMKGMIVSRALIPGYDARPAVAQLQSLIEAGLSGALAPRPCRQGSRPMIRARTLAVPALVLTALSFGPAWAETAPPPGEDCPGGHRQRGRGRAARDRRERGRDRHPGAARRDSRDARDRRLPSRRASDRGGHAR</sequence>
<dbReference type="SUPFAM" id="SSF46689">
    <property type="entry name" value="Homeodomain-like"/>
    <property type="match status" value="1"/>
</dbReference>
<dbReference type="PROSITE" id="PS50977">
    <property type="entry name" value="HTH_TETR_2"/>
    <property type="match status" value="1"/>
</dbReference>
<evidence type="ECO:0000256" key="6">
    <source>
        <dbReference type="SAM" id="MobiDB-lite"/>
    </source>
</evidence>
<dbReference type="PANTHER" id="PTHR30055:SF226">
    <property type="entry name" value="HTH-TYPE TRANSCRIPTIONAL REGULATOR PKSA"/>
    <property type="match status" value="1"/>
</dbReference>
<dbReference type="PRINTS" id="PR00455">
    <property type="entry name" value="HTHTETR"/>
</dbReference>
<evidence type="ECO:0000313" key="9">
    <source>
        <dbReference type="Proteomes" id="UP000233769"/>
    </source>
</evidence>
<dbReference type="GO" id="GO:0000976">
    <property type="term" value="F:transcription cis-regulatory region binding"/>
    <property type="evidence" value="ECO:0007669"/>
    <property type="project" value="TreeGrafter"/>
</dbReference>
<name>A0A2N9AZ73_METEX</name>
<keyword evidence="4" id="KW-0804">Transcription</keyword>
<dbReference type="EMBL" id="LT962688">
    <property type="protein sequence ID" value="SOR32624.1"/>
    <property type="molecule type" value="Genomic_DNA"/>
</dbReference>
<dbReference type="InterPro" id="IPR009057">
    <property type="entry name" value="Homeodomain-like_sf"/>
</dbReference>
<dbReference type="Gene3D" id="1.10.357.10">
    <property type="entry name" value="Tetracycline Repressor, domain 2"/>
    <property type="match status" value="1"/>
</dbReference>
<evidence type="ECO:0000256" key="3">
    <source>
        <dbReference type="ARBA" id="ARBA00023125"/>
    </source>
</evidence>
<dbReference type="InterPro" id="IPR039538">
    <property type="entry name" value="BetI_C"/>
</dbReference>
<gene>
    <name evidence="8" type="ORF">TK0001_6065</name>
</gene>
<dbReference type="InterPro" id="IPR050109">
    <property type="entry name" value="HTH-type_TetR-like_transc_reg"/>
</dbReference>
<feature type="region of interest" description="Disordered" evidence="6">
    <location>
        <begin position="235"/>
        <end position="298"/>
    </location>
</feature>
<dbReference type="PANTHER" id="PTHR30055">
    <property type="entry name" value="HTH-TYPE TRANSCRIPTIONAL REGULATOR RUTR"/>
    <property type="match status" value="1"/>
</dbReference>
<evidence type="ECO:0000256" key="5">
    <source>
        <dbReference type="PROSITE-ProRule" id="PRU00335"/>
    </source>
</evidence>
<keyword evidence="3 5" id="KW-0238">DNA-binding</keyword>
<reference evidence="9" key="1">
    <citation type="submission" date="2017-10" db="EMBL/GenBank/DDBJ databases">
        <authorList>
            <person name="Regsiter A."/>
            <person name="William W."/>
        </authorList>
    </citation>
    <scope>NUCLEOTIDE SEQUENCE [LARGE SCALE GENOMIC DNA]</scope>
</reference>
<evidence type="ECO:0000256" key="4">
    <source>
        <dbReference type="ARBA" id="ARBA00023163"/>
    </source>
</evidence>
<dbReference type="SUPFAM" id="SSF48498">
    <property type="entry name" value="Tetracyclin repressor-like, C-terminal domain"/>
    <property type="match status" value="1"/>
</dbReference>
<protein>
    <submittedName>
        <fullName evidence="8">Putative TetR family transcriptional regulatory protein (Modular protein)</fullName>
    </submittedName>
</protein>